<reference evidence="1 2" key="1">
    <citation type="journal article" date="2018" name="Mol. Plant">
        <title>The genome of Artemisia annua provides insight into the evolution of Asteraceae family and artemisinin biosynthesis.</title>
        <authorList>
            <person name="Shen Q."/>
            <person name="Zhang L."/>
            <person name="Liao Z."/>
            <person name="Wang S."/>
            <person name="Yan T."/>
            <person name="Shi P."/>
            <person name="Liu M."/>
            <person name="Fu X."/>
            <person name="Pan Q."/>
            <person name="Wang Y."/>
            <person name="Lv Z."/>
            <person name="Lu X."/>
            <person name="Zhang F."/>
            <person name="Jiang W."/>
            <person name="Ma Y."/>
            <person name="Chen M."/>
            <person name="Hao X."/>
            <person name="Li L."/>
            <person name="Tang Y."/>
            <person name="Lv G."/>
            <person name="Zhou Y."/>
            <person name="Sun X."/>
            <person name="Brodelius P.E."/>
            <person name="Rose J.K.C."/>
            <person name="Tang K."/>
        </authorList>
    </citation>
    <scope>NUCLEOTIDE SEQUENCE [LARGE SCALE GENOMIC DNA]</scope>
    <source>
        <strain evidence="2">cv. Huhao1</strain>
        <tissue evidence="1">Leaf</tissue>
    </source>
</reference>
<dbReference type="Proteomes" id="UP000245207">
    <property type="component" value="Unassembled WGS sequence"/>
</dbReference>
<comment type="caution">
    <text evidence="1">The sequence shown here is derived from an EMBL/GenBank/DDBJ whole genome shotgun (WGS) entry which is preliminary data.</text>
</comment>
<accession>A0A2U1KRF6</accession>
<sequence length="110" mass="12145">MTPGFVPETQNVTDDQHGVITGESVHVSDTMPLVTHVCRNPGRNKRSSGTEVTHERCRVVKQHEHGGHMSLSFDLIPKTENVNTKHWNGLGDGCSMLAQSWKWDVGSSLP</sequence>
<name>A0A2U1KRF6_ARTAN</name>
<evidence type="ECO:0000313" key="2">
    <source>
        <dbReference type="Proteomes" id="UP000245207"/>
    </source>
</evidence>
<protein>
    <submittedName>
        <fullName evidence="1">Uncharacterized protein</fullName>
    </submittedName>
</protein>
<dbReference type="EMBL" id="PKPP01014730">
    <property type="protein sequence ID" value="PWA39338.1"/>
    <property type="molecule type" value="Genomic_DNA"/>
</dbReference>
<evidence type="ECO:0000313" key="1">
    <source>
        <dbReference type="EMBL" id="PWA39338.1"/>
    </source>
</evidence>
<organism evidence="1 2">
    <name type="scientific">Artemisia annua</name>
    <name type="common">Sweet wormwood</name>
    <dbReference type="NCBI Taxonomy" id="35608"/>
    <lineage>
        <taxon>Eukaryota</taxon>
        <taxon>Viridiplantae</taxon>
        <taxon>Streptophyta</taxon>
        <taxon>Embryophyta</taxon>
        <taxon>Tracheophyta</taxon>
        <taxon>Spermatophyta</taxon>
        <taxon>Magnoliopsida</taxon>
        <taxon>eudicotyledons</taxon>
        <taxon>Gunneridae</taxon>
        <taxon>Pentapetalae</taxon>
        <taxon>asterids</taxon>
        <taxon>campanulids</taxon>
        <taxon>Asterales</taxon>
        <taxon>Asteraceae</taxon>
        <taxon>Asteroideae</taxon>
        <taxon>Anthemideae</taxon>
        <taxon>Artemisiinae</taxon>
        <taxon>Artemisia</taxon>
    </lineage>
</organism>
<proteinExistence type="predicted"/>
<keyword evidence="2" id="KW-1185">Reference proteome</keyword>
<dbReference type="AlphaFoldDB" id="A0A2U1KRF6"/>
<gene>
    <name evidence="1" type="ORF">CTI12_AA572040</name>
</gene>